<dbReference type="AlphaFoldDB" id="A0A8J3HUJ3"/>
<dbReference type="SUPFAM" id="SSF51735">
    <property type="entry name" value="NAD(P)-binding Rossmann-fold domains"/>
    <property type="match status" value="1"/>
</dbReference>
<feature type="domain" description="GFO/IDH/MocA-like oxidoreductase" evidence="2">
    <location>
        <begin position="138"/>
        <end position="279"/>
    </location>
</feature>
<comment type="caution">
    <text evidence="3">The sequence shown here is derived from an EMBL/GenBank/DDBJ whole genome shotgun (WGS) entry which is preliminary data.</text>
</comment>
<dbReference type="Gene3D" id="3.30.360.10">
    <property type="entry name" value="Dihydrodipicolinate Reductase, domain 2"/>
    <property type="match status" value="1"/>
</dbReference>
<organism evidence="3 4">
    <name type="scientific">Ktedonospora formicarum</name>
    <dbReference type="NCBI Taxonomy" id="2778364"/>
    <lineage>
        <taxon>Bacteria</taxon>
        <taxon>Bacillati</taxon>
        <taxon>Chloroflexota</taxon>
        <taxon>Ktedonobacteria</taxon>
        <taxon>Ktedonobacterales</taxon>
        <taxon>Ktedonobacteraceae</taxon>
        <taxon>Ktedonospora</taxon>
    </lineage>
</organism>
<dbReference type="PANTHER" id="PTHR43249:SF1">
    <property type="entry name" value="D-GLUCOSIDE 3-DEHYDROGENASE"/>
    <property type="match status" value="1"/>
</dbReference>
<dbReference type="Pfam" id="PF01408">
    <property type="entry name" value="GFO_IDH_MocA"/>
    <property type="match status" value="1"/>
</dbReference>
<dbReference type="PANTHER" id="PTHR43249">
    <property type="entry name" value="UDP-N-ACETYL-2-AMINO-2-DEOXY-D-GLUCURONATE OXIDASE"/>
    <property type="match status" value="1"/>
</dbReference>
<dbReference type="EMBL" id="BNJF01000001">
    <property type="protein sequence ID" value="GHO43536.1"/>
    <property type="molecule type" value="Genomic_DNA"/>
</dbReference>
<sequence>MADLQLKDRVRVGVVGLGFGGETILKAYKQIPNVEVVALAGLEEDRLELLGERFDVPHRYRFYEELLERDDLDAISIGVPNFLHAPIAISALERGLHVLCEKPLAHKLEDAEAMVAAATKANRVLQVVFNHRERGDVTTLKRYIEEGKLGKIYYAKAYWMRRRGIPGLGSWFVNKEKSGGGPLIDLGVHVLDFALHLLDEPDVKTVSATTYGELGHRGLGFDNNSIKHENTNAYNVEDLATAFMRLSNGATLSLECSWATHSSYGDDYGIILYGTEGGAEIKVQNYSYGDTLRIYTDVAGAPSVISPKTTNGEFHLAVARQFIANIQGGNWALHNGTDGLRRSRIIDACYASAREGREVAFDV</sequence>
<dbReference type="InterPro" id="IPR000683">
    <property type="entry name" value="Gfo/Idh/MocA-like_OxRdtase_N"/>
</dbReference>
<dbReference type="InterPro" id="IPR052515">
    <property type="entry name" value="Gfo/Idh/MocA_Oxidoreductase"/>
</dbReference>
<reference evidence="3" key="1">
    <citation type="submission" date="2020-10" db="EMBL/GenBank/DDBJ databases">
        <title>Taxonomic study of unclassified bacteria belonging to the class Ktedonobacteria.</title>
        <authorList>
            <person name="Yabe S."/>
            <person name="Wang C.M."/>
            <person name="Zheng Y."/>
            <person name="Sakai Y."/>
            <person name="Cavaletti L."/>
            <person name="Monciardini P."/>
            <person name="Donadio S."/>
        </authorList>
    </citation>
    <scope>NUCLEOTIDE SEQUENCE</scope>
    <source>
        <strain evidence="3">SOSP1-1</strain>
    </source>
</reference>
<dbReference type="SUPFAM" id="SSF55347">
    <property type="entry name" value="Glyceraldehyde-3-phosphate dehydrogenase-like, C-terminal domain"/>
    <property type="match status" value="1"/>
</dbReference>
<protein>
    <submittedName>
        <fullName evidence="3">Oxidoreductase</fullName>
    </submittedName>
</protein>
<gene>
    <name evidence="3" type="ORF">KSX_16990</name>
</gene>
<dbReference type="Pfam" id="PF22725">
    <property type="entry name" value="GFO_IDH_MocA_C3"/>
    <property type="match status" value="1"/>
</dbReference>
<evidence type="ECO:0000313" key="4">
    <source>
        <dbReference type="Proteomes" id="UP000612362"/>
    </source>
</evidence>
<accession>A0A8J3HUJ3</accession>
<dbReference type="InterPro" id="IPR036291">
    <property type="entry name" value="NAD(P)-bd_dom_sf"/>
</dbReference>
<dbReference type="GO" id="GO:0000166">
    <property type="term" value="F:nucleotide binding"/>
    <property type="evidence" value="ECO:0007669"/>
    <property type="project" value="InterPro"/>
</dbReference>
<dbReference type="RefSeq" id="WP_220193006.1">
    <property type="nucleotide sequence ID" value="NZ_BNJF01000001.1"/>
</dbReference>
<evidence type="ECO:0000259" key="1">
    <source>
        <dbReference type="Pfam" id="PF01408"/>
    </source>
</evidence>
<feature type="domain" description="Gfo/Idh/MocA-like oxidoreductase N-terminal" evidence="1">
    <location>
        <begin position="10"/>
        <end position="128"/>
    </location>
</feature>
<evidence type="ECO:0000313" key="3">
    <source>
        <dbReference type="EMBL" id="GHO43536.1"/>
    </source>
</evidence>
<dbReference type="Gene3D" id="3.40.50.720">
    <property type="entry name" value="NAD(P)-binding Rossmann-like Domain"/>
    <property type="match status" value="1"/>
</dbReference>
<evidence type="ECO:0000259" key="2">
    <source>
        <dbReference type="Pfam" id="PF22725"/>
    </source>
</evidence>
<dbReference type="InterPro" id="IPR055170">
    <property type="entry name" value="GFO_IDH_MocA-like_dom"/>
</dbReference>
<name>A0A8J3HUJ3_9CHLR</name>
<proteinExistence type="predicted"/>
<dbReference type="Proteomes" id="UP000612362">
    <property type="component" value="Unassembled WGS sequence"/>
</dbReference>
<keyword evidence="4" id="KW-1185">Reference proteome</keyword>